<dbReference type="GO" id="GO:0006487">
    <property type="term" value="P:protein N-linked glycosylation"/>
    <property type="evidence" value="ECO:0007669"/>
    <property type="project" value="TreeGrafter"/>
</dbReference>
<proteinExistence type="inferred from homology"/>
<keyword evidence="5" id="KW-1133">Transmembrane helix</keyword>
<dbReference type="InterPro" id="IPR029044">
    <property type="entry name" value="Nucleotide-diphossugar_trans"/>
</dbReference>
<dbReference type="GO" id="GO:0016757">
    <property type="term" value="F:glycosyltransferase activity"/>
    <property type="evidence" value="ECO:0007669"/>
    <property type="project" value="UniProtKB-KW"/>
</dbReference>
<dbReference type="Gene3D" id="3.90.550.10">
    <property type="entry name" value="Spore Coat Polysaccharide Biosynthesis Protein SpsA, Chain A"/>
    <property type="match status" value="1"/>
</dbReference>
<comment type="similarity">
    <text evidence="1">Belongs to the glycosyltransferase 34 family.</text>
</comment>
<evidence type="ECO:0000256" key="2">
    <source>
        <dbReference type="ARBA" id="ARBA00007033"/>
    </source>
</evidence>
<dbReference type="GO" id="GO:0000139">
    <property type="term" value="C:Golgi membrane"/>
    <property type="evidence" value="ECO:0007669"/>
    <property type="project" value="TreeGrafter"/>
</dbReference>
<dbReference type="PANTHER" id="PTHR31306">
    <property type="entry name" value="ALPHA-1,6-MANNOSYLTRANSFERASE MNN11-RELATED"/>
    <property type="match status" value="1"/>
</dbReference>
<keyword evidence="5" id="KW-0472">Membrane</keyword>
<protein>
    <recommendedName>
        <fullName evidence="6">Nucleotide-diphospho-sugar transferase domain-containing protein</fullName>
    </recommendedName>
</protein>
<dbReference type="Pfam" id="PF03407">
    <property type="entry name" value="Nucleotid_trans"/>
    <property type="match status" value="1"/>
</dbReference>
<dbReference type="InterPro" id="IPR008630">
    <property type="entry name" value="Glyco_trans_34"/>
</dbReference>
<gene>
    <name evidence="7" type="ORF">KVT40_002635</name>
</gene>
<feature type="domain" description="Nucleotide-diphospho-sugar transferase" evidence="6">
    <location>
        <begin position="176"/>
        <end position="273"/>
    </location>
</feature>
<dbReference type="SUPFAM" id="SSF53448">
    <property type="entry name" value="Nucleotide-diphospho-sugar transferases"/>
    <property type="match status" value="1"/>
</dbReference>
<dbReference type="AlphaFoldDB" id="A0A8K0PE32"/>
<evidence type="ECO:0000259" key="6">
    <source>
        <dbReference type="Pfam" id="PF03407"/>
    </source>
</evidence>
<keyword evidence="8" id="KW-1185">Reference proteome</keyword>
<keyword evidence="5" id="KW-0812">Transmembrane</keyword>
<sequence length="378" mass="43207">MLADKVRQIRIYQRVSDDEPSHLERQSTLPSPTFFFGIREPKWLDRRPTDSPPSRLPKITGKIGKVVAVIATLVFLCFAWQGFQVLSDVTTIRLIAKQHHGSSIGPAEITAGMSDHLYPKRLGKDLVILDVDTRPWRVDSLQDMSQLSYGRLNHYLYAKMHGYDYKFIQAPAPPKGTHATWVKIEAIHKVLQEGYKFVVFTDSDVMFPHLQLPMEYMLTEWNVTSGIAVTAGYAPDEEEKYDHTHNRRMINSGFMVVQDTPVTAQLLKDWIECPTNVKYPTCSDWKDIFWHEQSAWSELVRYDYLDHVREVACNDVNGAPEHQLEGDKKCTGKFVRHYWIAKDHVKQAVQESISSLVVPDLMADLSKFFASPAAPSGE</sequence>
<comment type="caution">
    <text evidence="7">The sequence shown here is derived from an EMBL/GenBank/DDBJ whole genome shotgun (WGS) entry which is preliminary data.</text>
</comment>
<name>A0A8K0PE32_9PEZI</name>
<organism evidence="7 8">
    <name type="scientific">Elsinoe batatas</name>
    <dbReference type="NCBI Taxonomy" id="2601811"/>
    <lineage>
        <taxon>Eukaryota</taxon>
        <taxon>Fungi</taxon>
        <taxon>Dikarya</taxon>
        <taxon>Ascomycota</taxon>
        <taxon>Pezizomycotina</taxon>
        <taxon>Dothideomycetes</taxon>
        <taxon>Dothideomycetidae</taxon>
        <taxon>Myriangiales</taxon>
        <taxon>Elsinoaceae</taxon>
        <taxon>Elsinoe</taxon>
    </lineage>
</organism>
<comment type="similarity">
    <text evidence="2">Belongs to the glycosyltransferase 77 family.</text>
</comment>
<dbReference type="InterPro" id="IPR005069">
    <property type="entry name" value="Nucl-diP-sugar_transferase"/>
</dbReference>
<feature type="transmembrane region" description="Helical" evidence="5">
    <location>
        <begin position="63"/>
        <end position="83"/>
    </location>
</feature>
<evidence type="ECO:0000313" key="8">
    <source>
        <dbReference type="Proteomes" id="UP000809789"/>
    </source>
</evidence>
<keyword evidence="4" id="KW-0808">Transferase</keyword>
<accession>A0A8K0PE32</accession>
<keyword evidence="3" id="KW-0328">Glycosyltransferase</keyword>
<dbReference type="PANTHER" id="PTHR31306:SF3">
    <property type="entry name" value="NUCLEOTIDE-DIPHOSPHO-SUGAR TRANSFERASE DOMAIN-CONTAINING PROTEIN"/>
    <property type="match status" value="1"/>
</dbReference>
<dbReference type="OrthoDB" id="3763672at2759"/>
<evidence type="ECO:0000256" key="4">
    <source>
        <dbReference type="ARBA" id="ARBA00022679"/>
    </source>
</evidence>
<evidence type="ECO:0000256" key="3">
    <source>
        <dbReference type="ARBA" id="ARBA00022676"/>
    </source>
</evidence>
<evidence type="ECO:0000256" key="1">
    <source>
        <dbReference type="ARBA" id="ARBA00005664"/>
    </source>
</evidence>
<dbReference type="Proteomes" id="UP000809789">
    <property type="component" value="Unassembled WGS sequence"/>
</dbReference>
<reference evidence="7" key="1">
    <citation type="submission" date="2021-07" db="EMBL/GenBank/DDBJ databases">
        <title>Elsinoe batatas strain:CRI-CJ2 Genome sequencing and assembly.</title>
        <authorList>
            <person name="Huang L."/>
        </authorList>
    </citation>
    <scope>NUCLEOTIDE SEQUENCE</scope>
    <source>
        <strain evidence="7">CRI-CJ2</strain>
    </source>
</reference>
<evidence type="ECO:0000313" key="7">
    <source>
        <dbReference type="EMBL" id="KAG8628770.1"/>
    </source>
</evidence>
<dbReference type="EMBL" id="JAESVG020000003">
    <property type="protein sequence ID" value="KAG8628770.1"/>
    <property type="molecule type" value="Genomic_DNA"/>
</dbReference>
<evidence type="ECO:0000256" key="5">
    <source>
        <dbReference type="SAM" id="Phobius"/>
    </source>
</evidence>